<dbReference type="GO" id="GO:0015562">
    <property type="term" value="F:efflux transmembrane transporter activity"/>
    <property type="evidence" value="ECO:0007669"/>
    <property type="project" value="TreeGrafter"/>
</dbReference>
<dbReference type="OrthoDB" id="5730196at2"/>
<comment type="similarity">
    <text evidence="1">Belongs to the membrane fusion protein (MFP) (TC 8.A.1) family.</text>
</comment>
<dbReference type="Pfam" id="PF25975">
    <property type="entry name" value="CzcB_C"/>
    <property type="match status" value="1"/>
</dbReference>
<feature type="domain" description="Multidrug resistance protein MdtA-like alpha-helical hairpin" evidence="4">
    <location>
        <begin position="98"/>
        <end position="167"/>
    </location>
</feature>
<dbReference type="GO" id="GO:1990281">
    <property type="term" value="C:efflux pump complex"/>
    <property type="evidence" value="ECO:0007669"/>
    <property type="project" value="TreeGrafter"/>
</dbReference>
<evidence type="ECO:0000259" key="6">
    <source>
        <dbReference type="Pfam" id="PF25954"/>
    </source>
</evidence>
<evidence type="ECO:0000256" key="2">
    <source>
        <dbReference type="SAM" id="Coils"/>
    </source>
</evidence>
<dbReference type="PANTHER" id="PTHR30469">
    <property type="entry name" value="MULTIDRUG RESISTANCE PROTEIN MDTA"/>
    <property type="match status" value="1"/>
</dbReference>
<dbReference type="Gene3D" id="2.40.420.20">
    <property type="match status" value="1"/>
</dbReference>
<evidence type="ECO:0000259" key="4">
    <source>
        <dbReference type="Pfam" id="PF25876"/>
    </source>
</evidence>
<protein>
    <submittedName>
        <fullName evidence="8">Efflux RND transporter periplasmic adaptor subunit</fullName>
    </submittedName>
</protein>
<dbReference type="Pfam" id="PF25954">
    <property type="entry name" value="Beta-barrel_RND_2"/>
    <property type="match status" value="1"/>
</dbReference>
<comment type="caution">
    <text evidence="8">The sequence shown here is derived from an EMBL/GenBank/DDBJ whole genome shotgun (WGS) entry which is preliminary data.</text>
</comment>
<gene>
    <name evidence="8" type="ORF">EKG39_00905</name>
</gene>
<name>A0A3S0KTU2_9GAMM</name>
<reference evidence="8 9" key="1">
    <citation type="submission" date="2018-12" db="EMBL/GenBank/DDBJ databases">
        <authorList>
            <person name="Yu L."/>
        </authorList>
    </citation>
    <scope>NUCLEOTIDE SEQUENCE [LARGE SCALE GENOMIC DNA]</scope>
    <source>
        <strain evidence="8 9">HAW-EB5</strain>
    </source>
</reference>
<dbReference type="Gene3D" id="2.40.30.170">
    <property type="match status" value="1"/>
</dbReference>
<dbReference type="AlphaFoldDB" id="A0A3S0KTU2"/>
<dbReference type="Pfam" id="PF25876">
    <property type="entry name" value="HH_MFP_RND"/>
    <property type="match status" value="1"/>
</dbReference>
<feature type="signal peptide" evidence="3">
    <location>
        <begin position="1"/>
        <end position="30"/>
    </location>
</feature>
<feature type="domain" description="Multidrug resistance protein MdtA-like barrel-sandwich hybrid" evidence="5">
    <location>
        <begin position="58"/>
        <end position="194"/>
    </location>
</feature>
<evidence type="ECO:0000313" key="8">
    <source>
        <dbReference type="EMBL" id="RTR34270.1"/>
    </source>
</evidence>
<evidence type="ECO:0000259" key="5">
    <source>
        <dbReference type="Pfam" id="PF25917"/>
    </source>
</evidence>
<dbReference type="EMBL" id="RXNV01000001">
    <property type="protein sequence ID" value="RTR34270.1"/>
    <property type="molecule type" value="Genomic_DNA"/>
</dbReference>
<evidence type="ECO:0000313" key="9">
    <source>
        <dbReference type="Proteomes" id="UP000282060"/>
    </source>
</evidence>
<dbReference type="NCBIfam" id="TIGR01730">
    <property type="entry name" value="RND_mfp"/>
    <property type="match status" value="1"/>
</dbReference>
<feature type="chain" id="PRO_5018543836" evidence="3">
    <location>
        <begin position="31"/>
        <end position="347"/>
    </location>
</feature>
<dbReference type="RefSeq" id="WP_126503353.1">
    <property type="nucleotide sequence ID" value="NZ_RXNV01000001.1"/>
</dbReference>
<dbReference type="InterPro" id="IPR058792">
    <property type="entry name" value="Beta-barrel_RND_2"/>
</dbReference>
<dbReference type="InterPro" id="IPR058625">
    <property type="entry name" value="MdtA-like_BSH"/>
</dbReference>
<dbReference type="InterPro" id="IPR058624">
    <property type="entry name" value="MdtA-like_HH"/>
</dbReference>
<dbReference type="InterPro" id="IPR006143">
    <property type="entry name" value="RND_pump_MFP"/>
</dbReference>
<keyword evidence="9" id="KW-1185">Reference proteome</keyword>
<proteinExistence type="inferred from homology"/>
<dbReference type="PANTHER" id="PTHR30469:SF18">
    <property type="entry name" value="RESISTANCE-NODULATION-CELL DIVISION (RND) EFFLUX MEMBRANE FUSION PROTEIN-RELATED"/>
    <property type="match status" value="1"/>
</dbReference>
<feature type="domain" description="CzcB-like C-terminal circularly permuted SH3-like" evidence="7">
    <location>
        <begin position="283"/>
        <end position="335"/>
    </location>
</feature>
<dbReference type="Gene3D" id="1.10.287.470">
    <property type="entry name" value="Helix hairpin bin"/>
    <property type="match status" value="1"/>
</dbReference>
<organism evidence="8 9">
    <name type="scientific">Shewanella atlantica</name>
    <dbReference type="NCBI Taxonomy" id="271099"/>
    <lineage>
        <taxon>Bacteria</taxon>
        <taxon>Pseudomonadati</taxon>
        <taxon>Pseudomonadota</taxon>
        <taxon>Gammaproteobacteria</taxon>
        <taxon>Alteromonadales</taxon>
        <taxon>Shewanellaceae</taxon>
        <taxon>Shewanella</taxon>
    </lineage>
</organism>
<dbReference type="SUPFAM" id="SSF111369">
    <property type="entry name" value="HlyD-like secretion proteins"/>
    <property type="match status" value="1"/>
</dbReference>
<dbReference type="Proteomes" id="UP000282060">
    <property type="component" value="Unassembled WGS sequence"/>
</dbReference>
<sequence length="347" mass="38018">MRIQQTKSIFPALFPALYIALSLMSAHLYAASIETTTLIETKETKWIELDSKLEAVKAATVSAQTSGRIIKLNYDVNDIVSEGASLLEITSKEQGAELAAAEADYARAIAQNNEAQLQRRRYEALFPKGAISQGAMDEAIANAESTQEAVRGANARITQATESLKYTVVNAPFSGIVTKRHVEQGETVSPGQALFSGFSMSQMRAITHVPQRYIDALKQLPKFQIILNDGRQFSSNSLTIFSFADPQSHSYKVRINLPENEPNLMPGMWAKARFSAGSRSSILIPTSALLKQNELSAVYLKQGDDFVLSQVRLGNYQDKEVEVLAGLTSGDVIAIDAYQALQNHQAK</sequence>
<dbReference type="InterPro" id="IPR058649">
    <property type="entry name" value="CzcB_C"/>
</dbReference>
<evidence type="ECO:0000256" key="1">
    <source>
        <dbReference type="ARBA" id="ARBA00009477"/>
    </source>
</evidence>
<accession>A0A3S0KTU2</accession>
<evidence type="ECO:0000256" key="3">
    <source>
        <dbReference type="SAM" id="SignalP"/>
    </source>
</evidence>
<dbReference type="Pfam" id="PF25917">
    <property type="entry name" value="BSH_RND"/>
    <property type="match status" value="1"/>
</dbReference>
<dbReference type="Gene3D" id="2.40.50.100">
    <property type="match status" value="1"/>
</dbReference>
<feature type="domain" description="CusB-like beta-barrel" evidence="6">
    <location>
        <begin position="209"/>
        <end position="276"/>
    </location>
</feature>
<feature type="coiled-coil region" evidence="2">
    <location>
        <begin position="98"/>
        <end position="156"/>
    </location>
</feature>
<keyword evidence="3" id="KW-0732">Signal</keyword>
<evidence type="ECO:0000259" key="7">
    <source>
        <dbReference type="Pfam" id="PF25975"/>
    </source>
</evidence>
<keyword evidence="2" id="KW-0175">Coiled coil</keyword>